<accession>A0ABP7PNP5</accession>
<sequence length="76" mass="8356">MKRTAQTRPRMLLYLLVGALVLSTAFNFYCLLRLETHAFDQALEAQLRVPAALLLPPDSLRPPAAAPADSLLAVRP</sequence>
<evidence type="ECO:0000313" key="1">
    <source>
        <dbReference type="EMBL" id="GAA3968766.1"/>
    </source>
</evidence>
<organism evidence="1 2">
    <name type="scientific">Hymenobacter antarcticus</name>
    <dbReference type="NCBI Taxonomy" id="486270"/>
    <lineage>
        <taxon>Bacteria</taxon>
        <taxon>Pseudomonadati</taxon>
        <taxon>Bacteroidota</taxon>
        <taxon>Cytophagia</taxon>
        <taxon>Cytophagales</taxon>
        <taxon>Hymenobacteraceae</taxon>
        <taxon>Hymenobacter</taxon>
    </lineage>
</organism>
<keyword evidence="2" id="KW-1185">Reference proteome</keyword>
<dbReference type="RefSeq" id="WP_345122381.1">
    <property type="nucleotide sequence ID" value="NZ_BAABDI010000006.1"/>
</dbReference>
<reference evidence="2" key="1">
    <citation type="journal article" date="2019" name="Int. J. Syst. Evol. Microbiol.">
        <title>The Global Catalogue of Microorganisms (GCM) 10K type strain sequencing project: providing services to taxonomists for standard genome sequencing and annotation.</title>
        <authorList>
            <consortium name="The Broad Institute Genomics Platform"/>
            <consortium name="The Broad Institute Genome Sequencing Center for Infectious Disease"/>
            <person name="Wu L."/>
            <person name="Ma J."/>
        </authorList>
    </citation>
    <scope>NUCLEOTIDE SEQUENCE [LARGE SCALE GENOMIC DNA]</scope>
    <source>
        <strain evidence="2">JCM 17217</strain>
    </source>
</reference>
<evidence type="ECO:0000313" key="2">
    <source>
        <dbReference type="Proteomes" id="UP001501556"/>
    </source>
</evidence>
<dbReference type="EMBL" id="BAABDI010000006">
    <property type="protein sequence ID" value="GAA3968766.1"/>
    <property type="molecule type" value="Genomic_DNA"/>
</dbReference>
<gene>
    <name evidence="1" type="ORF">GCM10022407_13520</name>
</gene>
<name>A0ABP7PNP5_9BACT</name>
<proteinExistence type="predicted"/>
<protein>
    <submittedName>
        <fullName evidence="1">Uncharacterized protein</fullName>
    </submittedName>
</protein>
<dbReference type="Proteomes" id="UP001501556">
    <property type="component" value="Unassembled WGS sequence"/>
</dbReference>
<comment type="caution">
    <text evidence="1">The sequence shown here is derived from an EMBL/GenBank/DDBJ whole genome shotgun (WGS) entry which is preliminary data.</text>
</comment>